<organism evidence="2">
    <name type="scientific">Siphoviridae sp. ctTnV63</name>
    <dbReference type="NCBI Taxonomy" id="2825523"/>
    <lineage>
        <taxon>Viruses</taxon>
        <taxon>Duplodnaviria</taxon>
        <taxon>Heunggongvirae</taxon>
        <taxon>Uroviricota</taxon>
        <taxon>Caudoviricetes</taxon>
    </lineage>
</organism>
<evidence type="ECO:0000256" key="1">
    <source>
        <dbReference type="SAM" id="Coils"/>
    </source>
</evidence>
<reference evidence="2" key="1">
    <citation type="journal article" date="2021" name="Proc. Natl. Acad. Sci. U.S.A.">
        <title>A Catalog of Tens of Thousands of Viruses from Human Metagenomes Reveals Hidden Associations with Chronic Diseases.</title>
        <authorList>
            <person name="Tisza M.J."/>
            <person name="Buck C.B."/>
        </authorList>
    </citation>
    <scope>NUCLEOTIDE SEQUENCE</scope>
    <source>
        <strain evidence="2">CtTnV63</strain>
    </source>
</reference>
<protein>
    <submittedName>
        <fullName evidence="2">Uncharacterized protein</fullName>
    </submittedName>
</protein>
<sequence>MSTKKITNLETLEYLLTLSDLPQEHYDNISAMKASYEKKKATAEKRSAKASEENAEYATAILSAMESGKAYTVTELGKLTTETANLSTPKLSSIVKAMGDKVTKTIIGKKSTIRLA</sequence>
<keyword evidence="1" id="KW-0175">Coiled coil</keyword>
<dbReference type="EMBL" id="BK015264">
    <property type="protein sequence ID" value="DAD98617.1"/>
    <property type="molecule type" value="Genomic_DNA"/>
</dbReference>
<proteinExistence type="predicted"/>
<name>A0A8S5NV51_9CAUD</name>
<feature type="coiled-coil region" evidence="1">
    <location>
        <begin position="26"/>
        <end position="53"/>
    </location>
</feature>
<evidence type="ECO:0000313" key="2">
    <source>
        <dbReference type="EMBL" id="DAD98617.1"/>
    </source>
</evidence>
<accession>A0A8S5NV51</accession>